<dbReference type="InterPro" id="IPR011701">
    <property type="entry name" value="MFS"/>
</dbReference>
<dbReference type="PANTHER" id="PTHR43791:SF36">
    <property type="entry name" value="TRANSPORTER, PUTATIVE (AFU_ORTHOLOGUE AFUA_6G08340)-RELATED"/>
    <property type="match status" value="1"/>
</dbReference>
<organism evidence="8 9">
    <name type="scientific">Acetobacter garciniae</name>
    <dbReference type="NCBI Taxonomy" id="2817435"/>
    <lineage>
        <taxon>Bacteria</taxon>
        <taxon>Pseudomonadati</taxon>
        <taxon>Pseudomonadota</taxon>
        <taxon>Alphaproteobacteria</taxon>
        <taxon>Acetobacterales</taxon>
        <taxon>Acetobacteraceae</taxon>
        <taxon>Acetobacter</taxon>
    </lineage>
</organism>
<name>A0A939HKI7_9PROT</name>
<protein>
    <submittedName>
        <fullName evidence="8">MFS transporter</fullName>
    </submittedName>
</protein>
<evidence type="ECO:0000259" key="7">
    <source>
        <dbReference type="PROSITE" id="PS50850"/>
    </source>
</evidence>
<evidence type="ECO:0000313" key="9">
    <source>
        <dbReference type="Proteomes" id="UP000664073"/>
    </source>
</evidence>
<feature type="domain" description="Major facilitator superfamily (MFS) profile" evidence="7">
    <location>
        <begin position="30"/>
        <end position="436"/>
    </location>
</feature>
<dbReference type="Pfam" id="PF07690">
    <property type="entry name" value="MFS_1"/>
    <property type="match status" value="1"/>
</dbReference>
<evidence type="ECO:0000256" key="5">
    <source>
        <dbReference type="ARBA" id="ARBA00023136"/>
    </source>
</evidence>
<keyword evidence="3 6" id="KW-0812">Transmembrane</keyword>
<dbReference type="PROSITE" id="PS50850">
    <property type="entry name" value="MFS"/>
    <property type="match status" value="1"/>
</dbReference>
<dbReference type="PANTHER" id="PTHR43791">
    <property type="entry name" value="PERMEASE-RELATED"/>
    <property type="match status" value="1"/>
</dbReference>
<evidence type="ECO:0000256" key="6">
    <source>
        <dbReference type="SAM" id="Phobius"/>
    </source>
</evidence>
<dbReference type="InterPro" id="IPR020846">
    <property type="entry name" value="MFS_dom"/>
</dbReference>
<feature type="transmembrane region" description="Helical" evidence="6">
    <location>
        <begin position="189"/>
        <end position="211"/>
    </location>
</feature>
<feature type="transmembrane region" description="Helical" evidence="6">
    <location>
        <begin position="154"/>
        <end position="177"/>
    </location>
</feature>
<evidence type="ECO:0000256" key="1">
    <source>
        <dbReference type="ARBA" id="ARBA00004141"/>
    </source>
</evidence>
<dbReference type="GO" id="GO:0022857">
    <property type="term" value="F:transmembrane transporter activity"/>
    <property type="evidence" value="ECO:0007669"/>
    <property type="project" value="InterPro"/>
</dbReference>
<keyword evidence="2" id="KW-0813">Transport</keyword>
<accession>A0A939HKI7</accession>
<feature type="transmembrane region" description="Helical" evidence="6">
    <location>
        <begin position="26"/>
        <end position="44"/>
    </location>
</feature>
<comment type="subcellular location">
    <subcellularLocation>
        <location evidence="1">Membrane</location>
        <topology evidence="1">Multi-pass membrane protein</topology>
    </subcellularLocation>
</comment>
<dbReference type="RefSeq" id="WP_207845832.1">
    <property type="nucleotide sequence ID" value="NZ_JAFVMH010000003.1"/>
</dbReference>
<comment type="caution">
    <text evidence="8">The sequence shown here is derived from an EMBL/GenBank/DDBJ whole genome shotgun (WGS) entry which is preliminary data.</text>
</comment>
<dbReference type="Proteomes" id="UP000664073">
    <property type="component" value="Unassembled WGS sequence"/>
</dbReference>
<feature type="transmembrane region" description="Helical" evidence="6">
    <location>
        <begin position="64"/>
        <end position="84"/>
    </location>
</feature>
<feature type="transmembrane region" description="Helical" evidence="6">
    <location>
        <begin position="255"/>
        <end position="276"/>
    </location>
</feature>
<evidence type="ECO:0000256" key="2">
    <source>
        <dbReference type="ARBA" id="ARBA00022448"/>
    </source>
</evidence>
<feature type="transmembrane region" description="Helical" evidence="6">
    <location>
        <begin position="413"/>
        <end position="431"/>
    </location>
</feature>
<reference evidence="8" key="1">
    <citation type="submission" date="2021-03" db="EMBL/GenBank/DDBJ databases">
        <title>The complete genome sequence of Acetobacter sp. TBRC 12339.</title>
        <authorList>
            <person name="Charoenyingcharoen P."/>
            <person name="Yukphan P."/>
        </authorList>
    </citation>
    <scope>NUCLEOTIDE SEQUENCE</scope>
    <source>
        <strain evidence="8">TBRC 12339</strain>
    </source>
</reference>
<keyword evidence="5 6" id="KW-0472">Membrane</keyword>
<evidence type="ECO:0000313" key="8">
    <source>
        <dbReference type="EMBL" id="MBO1325172.1"/>
    </source>
</evidence>
<feature type="transmembrane region" description="Helical" evidence="6">
    <location>
        <begin position="96"/>
        <end position="116"/>
    </location>
</feature>
<sequence>MPSGSSRTTPSHESAAHDVAQLHRSVCLRIVPFLTLGFLAAYIDRVNVGFAKLQMLHDLNMDDAAFGLGAGLFFLGYVLCEVPSNIILERVGPRPWLARILVTWGLISTLSGFIHTPWLFHLSRFALGVSEAGFMPGALFYLGQWVPAARRARVIALFMLGIPLASVLGSPVSGWILAHLSGSAGFAGWRWLFLIEGLPPVVLGVWAWFFLPDRLHDATWLSPAQREHLARELAEEGSAGHRRGELSAAFTDIRVWMLGIIDGAILLGLYTVAFWFPTFLHARMAGDYGRLGLIVAIPHIAAAVSMIVLGRSSDRRGERRWHLFIPVVIGALALGLCGMPGHGVVWLVVFGAIANAGLLGALPTLWTIPSTFLHGRAAAAGLAVACSFANLAGFFATSLMGAALTRFHDAGPVMWLFAAVAAISAGLVFLIRTPHAPRTGTTPAEDAQREVVMEHMVQ</sequence>
<dbReference type="Gene3D" id="1.20.1250.20">
    <property type="entry name" value="MFS general substrate transporter like domains"/>
    <property type="match status" value="2"/>
</dbReference>
<dbReference type="SUPFAM" id="SSF103473">
    <property type="entry name" value="MFS general substrate transporter"/>
    <property type="match status" value="1"/>
</dbReference>
<evidence type="ECO:0000256" key="3">
    <source>
        <dbReference type="ARBA" id="ARBA00022692"/>
    </source>
</evidence>
<feature type="transmembrane region" description="Helical" evidence="6">
    <location>
        <begin position="378"/>
        <end position="401"/>
    </location>
</feature>
<feature type="transmembrane region" description="Helical" evidence="6">
    <location>
        <begin position="321"/>
        <end position="341"/>
    </location>
</feature>
<proteinExistence type="predicted"/>
<dbReference type="FunFam" id="1.20.1250.20:FF:000018">
    <property type="entry name" value="MFS transporter permease"/>
    <property type="match status" value="1"/>
</dbReference>
<dbReference type="CDD" id="cd17319">
    <property type="entry name" value="MFS_ExuT_GudP_like"/>
    <property type="match status" value="1"/>
</dbReference>
<keyword evidence="9" id="KW-1185">Reference proteome</keyword>
<feature type="transmembrane region" description="Helical" evidence="6">
    <location>
        <begin position="288"/>
        <end position="309"/>
    </location>
</feature>
<keyword evidence="4 6" id="KW-1133">Transmembrane helix</keyword>
<gene>
    <name evidence="8" type="ORF">J2D77_08420</name>
</gene>
<dbReference type="AlphaFoldDB" id="A0A939HKI7"/>
<dbReference type="EMBL" id="JAFVMH010000003">
    <property type="protein sequence ID" value="MBO1325172.1"/>
    <property type="molecule type" value="Genomic_DNA"/>
</dbReference>
<evidence type="ECO:0000256" key="4">
    <source>
        <dbReference type="ARBA" id="ARBA00022989"/>
    </source>
</evidence>
<dbReference type="InterPro" id="IPR036259">
    <property type="entry name" value="MFS_trans_sf"/>
</dbReference>
<dbReference type="GO" id="GO:0016020">
    <property type="term" value="C:membrane"/>
    <property type="evidence" value="ECO:0007669"/>
    <property type="project" value="UniProtKB-SubCell"/>
</dbReference>
<feature type="transmembrane region" description="Helical" evidence="6">
    <location>
        <begin position="347"/>
        <end position="366"/>
    </location>
</feature>